<dbReference type="PROSITE" id="PS51257">
    <property type="entry name" value="PROKAR_LIPOPROTEIN"/>
    <property type="match status" value="1"/>
</dbReference>
<dbReference type="HOGENOM" id="CLU_1150545_0_0_0"/>
<dbReference type="AlphaFoldDB" id="D4CU38"/>
<dbReference type="EMBL" id="ACJY01000050">
    <property type="protein sequence ID" value="EFE87149.1"/>
    <property type="molecule type" value="Genomic_DNA"/>
</dbReference>
<dbReference type="Proteomes" id="UP000003748">
    <property type="component" value="Unassembled WGS sequence"/>
</dbReference>
<dbReference type="STRING" id="546275.FUSPEROL_00912"/>
<proteinExistence type="predicted"/>
<organism evidence="2 3">
    <name type="scientific">Fusobacterium periodonticum ATCC 33693</name>
    <dbReference type="NCBI Taxonomy" id="546275"/>
    <lineage>
        <taxon>Bacteria</taxon>
        <taxon>Fusobacteriati</taxon>
        <taxon>Fusobacteriota</taxon>
        <taxon>Fusobacteriia</taxon>
        <taxon>Fusobacteriales</taxon>
        <taxon>Fusobacteriaceae</taxon>
        <taxon>Fusobacterium</taxon>
    </lineage>
</organism>
<dbReference type="GeneID" id="78419184"/>
<dbReference type="RefSeq" id="WP_005972228.1">
    <property type="nucleotide sequence ID" value="NZ_GG665893.1"/>
</dbReference>
<dbReference type="eggNOG" id="ENOG502ZC4U">
    <property type="taxonomic scope" value="Bacteria"/>
</dbReference>
<keyword evidence="1" id="KW-1133">Transmembrane helix</keyword>
<keyword evidence="1" id="KW-0472">Membrane</keyword>
<dbReference type="OrthoDB" id="82143at2"/>
<gene>
    <name evidence="2" type="ORF">FUSPEROL_00912</name>
</gene>
<feature type="transmembrane region" description="Helical" evidence="1">
    <location>
        <begin position="20"/>
        <end position="40"/>
    </location>
</feature>
<sequence>MENNGKPKKIVGRNFRANLLLYSCIILGCYALFNVNKFFIKDFERGYSVTGINYVLAIVVINFFLILFAFIIPYFVAKLYPKIYFYDEGFTCGKNGAFIYYEKMDYFFIPGLIKGKTFLEIRYTNNEGEWKAIPGQGYPTNGFDLFQQDFVNVNYPKAMKCLENNEKIEFLFNDPKKKIRAFGRKNYMKKKLEQAMKITVTRESITFDNEVYEWDKYKIFVNLGNIIVKEQDGTNILSLGPDALIHRTNLLELIISTLEKK</sequence>
<evidence type="ECO:0000256" key="1">
    <source>
        <dbReference type="SAM" id="Phobius"/>
    </source>
</evidence>
<name>D4CU38_9FUSO</name>
<accession>D4CU38</accession>
<protein>
    <submittedName>
        <fullName evidence="2">Uncharacterized protein</fullName>
    </submittedName>
</protein>
<evidence type="ECO:0000313" key="2">
    <source>
        <dbReference type="EMBL" id="EFE87149.1"/>
    </source>
</evidence>
<feature type="transmembrane region" description="Helical" evidence="1">
    <location>
        <begin position="52"/>
        <end position="76"/>
    </location>
</feature>
<comment type="caution">
    <text evidence="2">The sequence shown here is derived from an EMBL/GenBank/DDBJ whole genome shotgun (WGS) entry which is preliminary data.</text>
</comment>
<keyword evidence="1" id="KW-0812">Transmembrane</keyword>
<reference evidence="2 3" key="1">
    <citation type="submission" date="2010-02" db="EMBL/GenBank/DDBJ databases">
        <authorList>
            <person name="Weinstock G."/>
            <person name="Sodergren E."/>
            <person name="Clifton S."/>
            <person name="Fulton L."/>
            <person name="Fulton B."/>
            <person name="Courtney L."/>
            <person name="Fronick C."/>
            <person name="Harrison M."/>
            <person name="Strong C."/>
            <person name="Farmer C."/>
            <person name="Delahaunty K."/>
            <person name="Markovic C."/>
            <person name="Hall O."/>
            <person name="Minx P."/>
            <person name="Tomlinson C."/>
            <person name="Mitreva M."/>
            <person name="Nelson J."/>
            <person name="Hou S."/>
            <person name="Wollam A."/>
            <person name="Pepin K.H."/>
            <person name="Johnson M."/>
            <person name="Bhonagiri V."/>
            <person name="Zhang X."/>
            <person name="Suruliraj S."/>
            <person name="Warren W."/>
            <person name="Chinwalla A."/>
            <person name="Mardis E.R."/>
            <person name="Wilson R.K."/>
        </authorList>
    </citation>
    <scope>NUCLEOTIDE SEQUENCE [LARGE SCALE GENOMIC DNA]</scope>
    <source>
        <strain evidence="2 3">ATCC 33693</strain>
    </source>
</reference>
<evidence type="ECO:0000313" key="3">
    <source>
        <dbReference type="Proteomes" id="UP000003748"/>
    </source>
</evidence>